<accession>A0ABS2VTQ8</accession>
<feature type="transmembrane region" description="Helical" evidence="6">
    <location>
        <begin position="234"/>
        <end position="251"/>
    </location>
</feature>
<dbReference type="Pfam" id="PF01061">
    <property type="entry name" value="ABC2_membrane"/>
    <property type="match status" value="1"/>
</dbReference>
<dbReference type="EMBL" id="JAFFZS010000016">
    <property type="protein sequence ID" value="MBN0046446.1"/>
    <property type="molecule type" value="Genomic_DNA"/>
</dbReference>
<reference evidence="8 9" key="1">
    <citation type="submission" date="2021-02" db="EMBL/GenBank/DDBJ databases">
        <title>Whole genome sequencing of Streptomyces actuosus VRA1.</title>
        <authorList>
            <person name="Sen G."/>
            <person name="Sen A."/>
        </authorList>
    </citation>
    <scope>NUCLEOTIDE SEQUENCE [LARGE SCALE GENOMIC DNA]</scope>
    <source>
        <strain evidence="8 9">VRA1</strain>
    </source>
</reference>
<feature type="transmembrane region" description="Helical" evidence="6">
    <location>
        <begin position="36"/>
        <end position="57"/>
    </location>
</feature>
<evidence type="ECO:0000256" key="3">
    <source>
        <dbReference type="ARBA" id="ARBA00022989"/>
    </source>
</evidence>
<keyword evidence="9" id="KW-1185">Reference proteome</keyword>
<dbReference type="PIRSF" id="PIRSF006648">
    <property type="entry name" value="DrrB"/>
    <property type="match status" value="1"/>
</dbReference>
<evidence type="ECO:0000256" key="4">
    <source>
        <dbReference type="ARBA" id="ARBA00023136"/>
    </source>
</evidence>
<comment type="caution">
    <text evidence="8">The sequence shown here is derived from an EMBL/GenBank/DDBJ whole genome shotgun (WGS) entry which is preliminary data.</text>
</comment>
<dbReference type="RefSeq" id="WP_205384599.1">
    <property type="nucleotide sequence ID" value="NZ_JAFFZS010000016.1"/>
</dbReference>
<evidence type="ECO:0000256" key="6">
    <source>
        <dbReference type="SAM" id="Phobius"/>
    </source>
</evidence>
<proteinExistence type="predicted"/>
<keyword evidence="2 6" id="KW-0812">Transmembrane</keyword>
<evidence type="ECO:0000259" key="7">
    <source>
        <dbReference type="Pfam" id="PF01061"/>
    </source>
</evidence>
<dbReference type="InterPro" id="IPR013525">
    <property type="entry name" value="ABC2_TM"/>
</dbReference>
<feature type="transmembrane region" description="Helical" evidence="6">
    <location>
        <begin position="69"/>
        <end position="90"/>
    </location>
</feature>
<dbReference type="Proteomes" id="UP000788262">
    <property type="component" value="Unassembled WGS sequence"/>
</dbReference>
<feature type="transmembrane region" description="Helical" evidence="6">
    <location>
        <begin position="147"/>
        <end position="167"/>
    </location>
</feature>
<gene>
    <name evidence="8" type="ORF">JS756_20540</name>
</gene>
<feature type="transmembrane region" description="Helical" evidence="6">
    <location>
        <begin position="179"/>
        <end position="196"/>
    </location>
</feature>
<evidence type="ECO:0000256" key="5">
    <source>
        <dbReference type="ARBA" id="ARBA00023251"/>
    </source>
</evidence>
<name>A0ABS2VTQ8_STRAS</name>
<evidence type="ECO:0000256" key="2">
    <source>
        <dbReference type="ARBA" id="ARBA00022692"/>
    </source>
</evidence>
<dbReference type="InterPro" id="IPR051784">
    <property type="entry name" value="Nod_factor_ABC_transporter"/>
</dbReference>
<dbReference type="PANTHER" id="PTHR43229:SF2">
    <property type="entry name" value="NODULATION PROTEIN J"/>
    <property type="match status" value="1"/>
</dbReference>
<dbReference type="PANTHER" id="PTHR43229">
    <property type="entry name" value="NODULATION PROTEIN J"/>
    <property type="match status" value="1"/>
</dbReference>
<keyword evidence="5" id="KW-0046">Antibiotic resistance</keyword>
<keyword evidence="4 6" id="KW-0472">Membrane</keyword>
<keyword evidence="3 6" id="KW-1133">Transmembrane helix</keyword>
<dbReference type="InterPro" id="IPR000412">
    <property type="entry name" value="ABC_2_transport"/>
</dbReference>
<protein>
    <submittedName>
        <fullName evidence="8">ABC transporter permease</fullName>
    </submittedName>
</protein>
<evidence type="ECO:0000313" key="9">
    <source>
        <dbReference type="Proteomes" id="UP000788262"/>
    </source>
</evidence>
<sequence>MTEPPAPVAPRGRRGPRGLGRLCRVELLLFLREPAAVFFTLVFPMAMLLFLGVAYGTESDGGVRYIDEYVAQIVVTIAINLGVLGVAVNIAECRTSGVLRRYRLAPVPMWWFWFSQVAVGLLMFALAIGALLAVVAVAYGVVLASPAQFGLAVVTGLAFTFAAGVLLGSLDLPARSVQITGTGLFFVLFLGSGAAVPRDSFPGWLEKLTAVNPMTPVVDAAVDAYLGRSMVAELPWLALVLAGAGVLVLIARSKSTWEGNR</sequence>
<feature type="transmembrane region" description="Helical" evidence="6">
    <location>
        <begin position="111"/>
        <end position="141"/>
    </location>
</feature>
<evidence type="ECO:0000313" key="8">
    <source>
        <dbReference type="EMBL" id="MBN0046446.1"/>
    </source>
</evidence>
<comment type="subcellular location">
    <subcellularLocation>
        <location evidence="1">Membrane</location>
        <topology evidence="1">Multi-pass membrane protein</topology>
    </subcellularLocation>
</comment>
<organism evidence="8 9">
    <name type="scientific">Streptomyces actuosus</name>
    <dbReference type="NCBI Taxonomy" id="1885"/>
    <lineage>
        <taxon>Bacteria</taxon>
        <taxon>Bacillati</taxon>
        <taxon>Actinomycetota</taxon>
        <taxon>Actinomycetes</taxon>
        <taxon>Kitasatosporales</taxon>
        <taxon>Streptomycetaceae</taxon>
        <taxon>Streptomyces</taxon>
    </lineage>
</organism>
<feature type="domain" description="ABC-2 type transporter transmembrane" evidence="7">
    <location>
        <begin position="22"/>
        <end position="224"/>
    </location>
</feature>
<evidence type="ECO:0000256" key="1">
    <source>
        <dbReference type="ARBA" id="ARBA00004141"/>
    </source>
</evidence>